<sequence length="100" mass="10581">MIRPRSPLAGQTVTIRAQVAKLGGKEYKVEDWWINVSGGRSWMVCEGNPAALTYAARGGFAGLPADNEVLYGKVDGLGYLVHVSEIAVNEPEPAGPAGAR</sequence>
<accession>A0A136PY27</accession>
<keyword evidence="2" id="KW-1185">Reference proteome</keyword>
<protein>
    <submittedName>
        <fullName evidence="1">Uncharacterized protein</fullName>
    </submittedName>
</protein>
<dbReference type="OrthoDB" id="5197485at2"/>
<comment type="caution">
    <text evidence="1">The sequence shown here is derived from an EMBL/GenBank/DDBJ whole genome shotgun (WGS) entry which is preliminary data.</text>
</comment>
<organism evidence="1 2">
    <name type="scientific">Micromonospora rosaria</name>
    <dbReference type="NCBI Taxonomy" id="47874"/>
    <lineage>
        <taxon>Bacteria</taxon>
        <taxon>Bacillati</taxon>
        <taxon>Actinomycetota</taxon>
        <taxon>Actinomycetes</taxon>
        <taxon>Micromonosporales</taxon>
        <taxon>Micromonosporaceae</taxon>
        <taxon>Micromonospora</taxon>
    </lineage>
</organism>
<name>A0A136PY27_9ACTN</name>
<gene>
    <name evidence="1" type="ORF">AWW66_03495</name>
</gene>
<reference evidence="1 2" key="1">
    <citation type="submission" date="2016-01" db="EMBL/GenBank/DDBJ databases">
        <title>Whole genome sequence and analysis of Micromonospora rosaria DSM 803, which can produce antibacterial substance rosamicin.</title>
        <authorList>
            <person name="Yang H."/>
            <person name="He X."/>
            <person name="Zhu D."/>
        </authorList>
    </citation>
    <scope>NUCLEOTIDE SEQUENCE [LARGE SCALE GENOMIC DNA]</scope>
    <source>
        <strain evidence="1 2">DSM 803</strain>
    </source>
</reference>
<dbReference type="EMBL" id="LRQV01000006">
    <property type="protein sequence ID" value="KXK63391.1"/>
    <property type="molecule type" value="Genomic_DNA"/>
</dbReference>
<evidence type="ECO:0000313" key="1">
    <source>
        <dbReference type="EMBL" id="KXK63391.1"/>
    </source>
</evidence>
<evidence type="ECO:0000313" key="2">
    <source>
        <dbReference type="Proteomes" id="UP000070620"/>
    </source>
</evidence>
<proteinExistence type="predicted"/>
<dbReference type="AlphaFoldDB" id="A0A136PY27"/>
<dbReference type="Proteomes" id="UP000070620">
    <property type="component" value="Unassembled WGS sequence"/>
</dbReference>
<dbReference type="RefSeq" id="WP_067359841.1">
    <property type="nucleotide sequence ID" value="NZ_JBIUBN010000003.1"/>
</dbReference>